<accession>A0AAD9UU31</accession>
<organism evidence="1 2">
    <name type="scientific">Acropora cervicornis</name>
    <name type="common">Staghorn coral</name>
    <dbReference type="NCBI Taxonomy" id="6130"/>
    <lineage>
        <taxon>Eukaryota</taxon>
        <taxon>Metazoa</taxon>
        <taxon>Cnidaria</taxon>
        <taxon>Anthozoa</taxon>
        <taxon>Hexacorallia</taxon>
        <taxon>Scleractinia</taxon>
        <taxon>Astrocoeniina</taxon>
        <taxon>Acroporidae</taxon>
        <taxon>Acropora</taxon>
    </lineage>
</organism>
<evidence type="ECO:0000313" key="2">
    <source>
        <dbReference type="Proteomes" id="UP001249851"/>
    </source>
</evidence>
<proteinExistence type="predicted"/>
<protein>
    <submittedName>
        <fullName evidence="1">Uncharacterized protein</fullName>
    </submittedName>
</protein>
<dbReference type="Proteomes" id="UP001249851">
    <property type="component" value="Unassembled WGS sequence"/>
</dbReference>
<dbReference type="AlphaFoldDB" id="A0AAD9UU31"/>
<name>A0AAD9UU31_ACRCE</name>
<evidence type="ECO:0000313" key="1">
    <source>
        <dbReference type="EMBL" id="KAK2549722.1"/>
    </source>
</evidence>
<gene>
    <name evidence="1" type="ORF">P5673_029693</name>
</gene>
<dbReference type="EMBL" id="JARQWQ010000121">
    <property type="protein sequence ID" value="KAK2549722.1"/>
    <property type="molecule type" value="Genomic_DNA"/>
</dbReference>
<sequence length="111" mass="13031">MAYIRSHCHGYLCCDIFYKSIYSTFPRNVNIFFLNPTLEYGPTHCRALLYSLQMSLPSDELKISPKIQIRNSKDSNFMSENLKMADYIVETEYTESISQENKDSQKHETTR</sequence>
<reference evidence="1" key="2">
    <citation type="journal article" date="2023" name="Science">
        <title>Genomic signatures of disease resistance in endangered staghorn corals.</title>
        <authorList>
            <person name="Vollmer S.V."/>
            <person name="Selwyn J.D."/>
            <person name="Despard B.A."/>
            <person name="Roesel C.L."/>
        </authorList>
    </citation>
    <scope>NUCLEOTIDE SEQUENCE</scope>
    <source>
        <strain evidence="1">K2</strain>
    </source>
</reference>
<keyword evidence="2" id="KW-1185">Reference proteome</keyword>
<comment type="caution">
    <text evidence="1">The sequence shown here is derived from an EMBL/GenBank/DDBJ whole genome shotgun (WGS) entry which is preliminary data.</text>
</comment>
<reference evidence="1" key="1">
    <citation type="journal article" date="2023" name="G3 (Bethesda)">
        <title>Whole genome assembly and annotation of the endangered Caribbean coral Acropora cervicornis.</title>
        <authorList>
            <person name="Selwyn J.D."/>
            <person name="Vollmer S.V."/>
        </authorList>
    </citation>
    <scope>NUCLEOTIDE SEQUENCE</scope>
    <source>
        <strain evidence="1">K2</strain>
    </source>
</reference>